<organism evidence="1">
    <name type="scientific">Chlamydomonas leiostraca</name>
    <dbReference type="NCBI Taxonomy" id="1034604"/>
    <lineage>
        <taxon>Eukaryota</taxon>
        <taxon>Viridiplantae</taxon>
        <taxon>Chlorophyta</taxon>
        <taxon>core chlorophytes</taxon>
        <taxon>Chlorophyceae</taxon>
        <taxon>CS clade</taxon>
        <taxon>Chlamydomonadales</taxon>
        <taxon>Chlamydomonadaceae</taxon>
        <taxon>Chlamydomonas</taxon>
    </lineage>
</organism>
<gene>
    <name evidence="1" type="ORF">CLEI1391_LOCUS21277</name>
</gene>
<dbReference type="AlphaFoldDB" id="A0A7S0S5I9"/>
<dbReference type="PANTHER" id="PTHR35732:SF1">
    <property type="entry name" value="OS10G0545100 PROTEIN"/>
    <property type="match status" value="1"/>
</dbReference>
<dbReference type="PANTHER" id="PTHR35732">
    <property type="entry name" value="OS10G0545100 PROTEIN"/>
    <property type="match status" value="1"/>
</dbReference>
<proteinExistence type="predicted"/>
<dbReference type="InterPro" id="IPR016621">
    <property type="entry name" value="UCP014543"/>
</dbReference>
<dbReference type="EMBL" id="HBFB01037847">
    <property type="protein sequence ID" value="CAD8697090.1"/>
    <property type="molecule type" value="Transcribed_RNA"/>
</dbReference>
<reference evidence="1" key="1">
    <citation type="submission" date="2021-01" db="EMBL/GenBank/DDBJ databases">
        <authorList>
            <person name="Corre E."/>
            <person name="Pelletier E."/>
            <person name="Niang G."/>
            <person name="Scheremetjew M."/>
            <person name="Finn R."/>
            <person name="Kale V."/>
            <person name="Holt S."/>
            <person name="Cochrane G."/>
            <person name="Meng A."/>
            <person name="Brown T."/>
            <person name="Cohen L."/>
        </authorList>
    </citation>
    <scope>NUCLEOTIDE SEQUENCE</scope>
    <source>
        <strain evidence="1">SAG 11-49</strain>
    </source>
</reference>
<dbReference type="Pfam" id="PF12646">
    <property type="entry name" value="DUF3783"/>
    <property type="match status" value="1"/>
</dbReference>
<accession>A0A7S0S5I9</accession>
<protein>
    <submittedName>
        <fullName evidence="1">Uncharacterized protein</fullName>
    </submittedName>
</protein>
<sequence length="229" mass="24737">MSALLRKNLSSSVRTLPCAQCHASRPSLIRRQIEQTQKRRNVHVQVFDAFKGIFPSGTNPQTDGGQDDEMGTMRRIEEGEQLGVDGSEQAFGPPSILMVGFSLDEVNDMQALMESMEATMFKVIPCTQAMMDGPLESALNAVSVDYEQPKLGTRRAVVLSGMYSGEVVEVVAAYRESGMPEAVFCCAVPNNMGRAVGELVGEVMAEDAEMRRAARERAAAAAAKQGSGQ</sequence>
<name>A0A7S0S5I9_9CHLO</name>
<evidence type="ECO:0000313" key="1">
    <source>
        <dbReference type="EMBL" id="CAD8697090.1"/>
    </source>
</evidence>